<dbReference type="Gene3D" id="1.20.1600.10">
    <property type="entry name" value="Outer membrane efflux proteins (OEP)"/>
    <property type="match status" value="1"/>
</dbReference>
<evidence type="ECO:0000256" key="3">
    <source>
        <dbReference type="ARBA" id="ARBA00022452"/>
    </source>
</evidence>
<evidence type="ECO:0000256" key="7">
    <source>
        <dbReference type="ARBA" id="ARBA00023139"/>
    </source>
</evidence>
<organism evidence="10 11">
    <name type="scientific">Sphingomonas lycopersici</name>
    <dbReference type="NCBI Taxonomy" id="2951807"/>
    <lineage>
        <taxon>Bacteria</taxon>
        <taxon>Pseudomonadati</taxon>
        <taxon>Pseudomonadota</taxon>
        <taxon>Alphaproteobacteria</taxon>
        <taxon>Sphingomonadales</taxon>
        <taxon>Sphingomonadaceae</taxon>
        <taxon>Sphingomonas</taxon>
    </lineage>
</organism>
<dbReference type="GO" id="GO:0015562">
    <property type="term" value="F:efflux transmembrane transporter activity"/>
    <property type="evidence" value="ECO:0007669"/>
    <property type="project" value="InterPro"/>
</dbReference>
<proteinExistence type="inferred from homology"/>
<evidence type="ECO:0000256" key="8">
    <source>
        <dbReference type="ARBA" id="ARBA00023288"/>
    </source>
</evidence>
<keyword evidence="11" id="KW-1185">Reference proteome</keyword>
<reference evidence="10" key="1">
    <citation type="submission" date="2022-06" db="EMBL/GenBank/DDBJ databases">
        <title>Sphingomonas sp. nov. isolated from rhizosphere soil of tomato.</title>
        <authorList>
            <person name="Dong H."/>
            <person name="Gao R."/>
        </authorList>
    </citation>
    <scope>NUCLEOTIDE SEQUENCE</scope>
    <source>
        <strain evidence="10">MMSM24</strain>
    </source>
</reference>
<dbReference type="RefSeq" id="WP_265267718.1">
    <property type="nucleotide sequence ID" value="NZ_JANFAV010000001.1"/>
</dbReference>
<keyword evidence="3 9" id="KW-1134">Transmembrane beta strand</keyword>
<dbReference type="AlphaFoldDB" id="A0AA42CSU3"/>
<dbReference type="Proteomes" id="UP001165565">
    <property type="component" value="Unassembled WGS sequence"/>
</dbReference>
<name>A0AA42CSU3_9SPHN</name>
<dbReference type="PROSITE" id="PS51257">
    <property type="entry name" value="PROKAR_LIPOPROTEIN"/>
    <property type="match status" value="1"/>
</dbReference>
<evidence type="ECO:0000256" key="6">
    <source>
        <dbReference type="ARBA" id="ARBA00023136"/>
    </source>
</evidence>
<keyword evidence="5" id="KW-0732">Signal</keyword>
<dbReference type="NCBIfam" id="TIGR01845">
    <property type="entry name" value="outer_NodT"/>
    <property type="match status" value="1"/>
</dbReference>
<evidence type="ECO:0000256" key="2">
    <source>
        <dbReference type="ARBA" id="ARBA00007613"/>
    </source>
</evidence>
<evidence type="ECO:0000313" key="10">
    <source>
        <dbReference type="EMBL" id="MCW6533691.1"/>
    </source>
</evidence>
<dbReference type="EMBL" id="JANFAV010000001">
    <property type="protein sequence ID" value="MCW6533691.1"/>
    <property type="molecule type" value="Genomic_DNA"/>
</dbReference>
<evidence type="ECO:0000256" key="9">
    <source>
        <dbReference type="RuleBase" id="RU362097"/>
    </source>
</evidence>
<sequence>MRVVTDHRASLRAVALALLLSGCVSVPSLGPRPEMRATQSFAADQSLAPAVSPAATWPDGNWWRGYGDAQLSTLIEEGLSGAPDITAAIARLRQADGYHQQAGAALLPRVDAQAQAGGAKQSYNNGIPAAFVPKGWKDTGSAALDFSFDLDLWGKNRANLRAATSDADAAAIDVAQARLLLATNIASAYADLARLFAERDVQADAVASRVETQKLVADRVAVGLDTRAELKQADAAVPAERTQLSQIDESIALTRNRLAALIGKGPDRGLAIGRPTLSFAARSVPADVTTDLIGRRPDIVSARARVEASAARIKAARADFYPSVSLTALVGFQSLGLSNLFVAGSHNGQAAAAVSLPIFHGGEIRGKYRVARASYDEAVASYDGAVATAFHDVADAVTSQSMLGEQLAQSRQSLADAREAYAVAKLRYQGGLSNYLSVLTAQNSMLQQQRVVVDLEARAFTLDVALVRALGGGAVAASPSPVSAAAGAVSKDKIHG</sequence>
<comment type="subcellular location">
    <subcellularLocation>
        <location evidence="9">Cell membrane</location>
        <topology evidence="9">Lipid-anchor</topology>
    </subcellularLocation>
    <subcellularLocation>
        <location evidence="1">Membrane</location>
    </subcellularLocation>
</comment>
<dbReference type="InterPro" id="IPR003423">
    <property type="entry name" value="OMP_efflux"/>
</dbReference>
<dbReference type="Gene3D" id="2.20.200.10">
    <property type="entry name" value="Outer membrane efflux proteins (OEP)"/>
    <property type="match status" value="1"/>
</dbReference>
<dbReference type="PANTHER" id="PTHR30203:SF20">
    <property type="entry name" value="MULTIDRUG RESISTANCE OUTER MEMBRANE PROTEIN MDTP-RELATED"/>
    <property type="match status" value="1"/>
</dbReference>
<dbReference type="Pfam" id="PF02321">
    <property type="entry name" value="OEP"/>
    <property type="match status" value="2"/>
</dbReference>
<comment type="similarity">
    <text evidence="2 9">Belongs to the outer membrane factor (OMF) (TC 1.B.17) family.</text>
</comment>
<evidence type="ECO:0000313" key="11">
    <source>
        <dbReference type="Proteomes" id="UP001165565"/>
    </source>
</evidence>
<dbReference type="GO" id="GO:0005886">
    <property type="term" value="C:plasma membrane"/>
    <property type="evidence" value="ECO:0007669"/>
    <property type="project" value="UniProtKB-SubCell"/>
</dbReference>
<accession>A0AA42CSU3</accession>
<evidence type="ECO:0000256" key="1">
    <source>
        <dbReference type="ARBA" id="ARBA00004370"/>
    </source>
</evidence>
<dbReference type="PANTHER" id="PTHR30203">
    <property type="entry name" value="OUTER MEMBRANE CATION EFFLUX PROTEIN"/>
    <property type="match status" value="1"/>
</dbReference>
<keyword evidence="6 9" id="KW-0472">Membrane</keyword>
<evidence type="ECO:0000256" key="5">
    <source>
        <dbReference type="ARBA" id="ARBA00022729"/>
    </source>
</evidence>
<evidence type="ECO:0000256" key="4">
    <source>
        <dbReference type="ARBA" id="ARBA00022692"/>
    </source>
</evidence>
<keyword evidence="8 9" id="KW-0449">Lipoprotein</keyword>
<comment type="caution">
    <text evidence="10">The sequence shown here is derived from an EMBL/GenBank/DDBJ whole genome shotgun (WGS) entry which is preliminary data.</text>
</comment>
<dbReference type="InterPro" id="IPR010131">
    <property type="entry name" value="MdtP/NodT-like"/>
</dbReference>
<protein>
    <submittedName>
        <fullName evidence="10">Efflux transporter outer membrane subunit</fullName>
    </submittedName>
</protein>
<dbReference type="SUPFAM" id="SSF56954">
    <property type="entry name" value="Outer membrane efflux proteins (OEP)"/>
    <property type="match status" value="1"/>
</dbReference>
<keyword evidence="4 9" id="KW-0812">Transmembrane</keyword>
<gene>
    <name evidence="10" type="ORF">NEE01_02715</name>
</gene>
<keyword evidence="7 9" id="KW-0564">Palmitate</keyword>